<comment type="caution">
    <text evidence="6">The sequence shown here is derived from an EMBL/GenBank/DDBJ whole genome shotgun (WGS) entry which is preliminary data.</text>
</comment>
<keyword evidence="3" id="KW-0804">Transcription</keyword>
<dbReference type="PROSITE" id="PS50977">
    <property type="entry name" value="HTH_TETR_2"/>
    <property type="match status" value="1"/>
</dbReference>
<dbReference type="InterPro" id="IPR050109">
    <property type="entry name" value="HTH-type_TetR-like_transc_reg"/>
</dbReference>
<evidence type="ECO:0000256" key="2">
    <source>
        <dbReference type="ARBA" id="ARBA00023125"/>
    </source>
</evidence>
<dbReference type="Gene3D" id="1.10.357.10">
    <property type="entry name" value="Tetracycline Repressor, domain 2"/>
    <property type="match status" value="1"/>
</dbReference>
<dbReference type="PANTHER" id="PTHR30055:SF234">
    <property type="entry name" value="HTH-TYPE TRANSCRIPTIONAL REGULATOR BETI"/>
    <property type="match status" value="1"/>
</dbReference>
<dbReference type="Pfam" id="PF00440">
    <property type="entry name" value="TetR_N"/>
    <property type="match status" value="1"/>
</dbReference>
<dbReference type="Pfam" id="PF21597">
    <property type="entry name" value="TetR_C_43"/>
    <property type="match status" value="1"/>
</dbReference>
<keyword evidence="1" id="KW-0805">Transcription regulation</keyword>
<dbReference type="InterPro" id="IPR049445">
    <property type="entry name" value="TetR_SbtR-like_C"/>
</dbReference>
<accession>A0ABW1ADP4</accession>
<evidence type="ECO:0000256" key="1">
    <source>
        <dbReference type="ARBA" id="ARBA00023015"/>
    </source>
</evidence>
<dbReference type="SUPFAM" id="SSF46689">
    <property type="entry name" value="Homeodomain-like"/>
    <property type="match status" value="1"/>
</dbReference>
<evidence type="ECO:0000259" key="5">
    <source>
        <dbReference type="PROSITE" id="PS50977"/>
    </source>
</evidence>
<gene>
    <name evidence="6" type="ORF">ACFPZN_44100</name>
</gene>
<keyword evidence="7" id="KW-1185">Reference proteome</keyword>
<dbReference type="SUPFAM" id="SSF48498">
    <property type="entry name" value="Tetracyclin repressor-like, C-terminal domain"/>
    <property type="match status" value="1"/>
</dbReference>
<dbReference type="PRINTS" id="PR00455">
    <property type="entry name" value="HTHTETR"/>
</dbReference>
<dbReference type="InterPro" id="IPR001647">
    <property type="entry name" value="HTH_TetR"/>
</dbReference>
<dbReference type="PANTHER" id="PTHR30055">
    <property type="entry name" value="HTH-TYPE TRANSCRIPTIONAL REGULATOR RUTR"/>
    <property type="match status" value="1"/>
</dbReference>
<feature type="DNA-binding region" description="H-T-H motif" evidence="4">
    <location>
        <begin position="28"/>
        <end position="47"/>
    </location>
</feature>
<dbReference type="InterPro" id="IPR036271">
    <property type="entry name" value="Tet_transcr_reg_TetR-rel_C_sf"/>
</dbReference>
<evidence type="ECO:0000256" key="4">
    <source>
        <dbReference type="PROSITE-ProRule" id="PRU00335"/>
    </source>
</evidence>
<proteinExistence type="predicted"/>
<dbReference type="RefSeq" id="WP_378288822.1">
    <property type="nucleotide sequence ID" value="NZ_JBHSON010000092.1"/>
</dbReference>
<evidence type="ECO:0000313" key="7">
    <source>
        <dbReference type="Proteomes" id="UP001596074"/>
    </source>
</evidence>
<dbReference type="InterPro" id="IPR009057">
    <property type="entry name" value="Homeodomain-like_sf"/>
</dbReference>
<name>A0ABW1ADP4_9ACTN</name>
<sequence>MRADARRNRERIAAAALRLFAERGAAASMEEVARAAEVGVGTLYRHFPDRRALLDEIAVTALDRLLGFGREVADEAEAAGEAGRGAPEGPDATPHWDALVRFVEYCTLQPLALVKQLSGGTSANPDRHEKERASDALIAELAGRAQKEGTLRGDLAPDEVVAVLSAAVCRPGARFDDPLTRVMLDGLRNRAPG</sequence>
<dbReference type="EMBL" id="JBHSON010000092">
    <property type="protein sequence ID" value="MFC5752640.1"/>
    <property type="molecule type" value="Genomic_DNA"/>
</dbReference>
<keyword evidence="2 4" id="KW-0238">DNA-binding</keyword>
<evidence type="ECO:0000313" key="6">
    <source>
        <dbReference type="EMBL" id="MFC5752640.1"/>
    </source>
</evidence>
<dbReference type="Proteomes" id="UP001596074">
    <property type="component" value="Unassembled WGS sequence"/>
</dbReference>
<protein>
    <submittedName>
        <fullName evidence="6">TetR/AcrR family transcriptional regulator</fullName>
    </submittedName>
</protein>
<organism evidence="6 7">
    <name type="scientific">Actinomadura rugatobispora</name>
    <dbReference type="NCBI Taxonomy" id="1994"/>
    <lineage>
        <taxon>Bacteria</taxon>
        <taxon>Bacillati</taxon>
        <taxon>Actinomycetota</taxon>
        <taxon>Actinomycetes</taxon>
        <taxon>Streptosporangiales</taxon>
        <taxon>Thermomonosporaceae</taxon>
        <taxon>Actinomadura</taxon>
    </lineage>
</organism>
<feature type="domain" description="HTH tetR-type" evidence="5">
    <location>
        <begin position="6"/>
        <end position="65"/>
    </location>
</feature>
<reference evidence="7" key="1">
    <citation type="journal article" date="2019" name="Int. J. Syst. Evol. Microbiol.">
        <title>The Global Catalogue of Microorganisms (GCM) 10K type strain sequencing project: providing services to taxonomists for standard genome sequencing and annotation.</title>
        <authorList>
            <consortium name="The Broad Institute Genomics Platform"/>
            <consortium name="The Broad Institute Genome Sequencing Center for Infectious Disease"/>
            <person name="Wu L."/>
            <person name="Ma J."/>
        </authorList>
    </citation>
    <scope>NUCLEOTIDE SEQUENCE [LARGE SCALE GENOMIC DNA]</scope>
    <source>
        <strain evidence="7">KCTC 42087</strain>
    </source>
</reference>
<evidence type="ECO:0000256" key="3">
    <source>
        <dbReference type="ARBA" id="ARBA00023163"/>
    </source>
</evidence>